<name>A0ABV6LHI1_9SPHI</name>
<dbReference type="Proteomes" id="UP001589828">
    <property type="component" value="Unassembled WGS sequence"/>
</dbReference>
<accession>A0ABV6LHI1</accession>
<proteinExistence type="predicted"/>
<evidence type="ECO:0000313" key="1">
    <source>
        <dbReference type="EMBL" id="MFC0518939.1"/>
    </source>
</evidence>
<keyword evidence="2" id="KW-1185">Reference proteome</keyword>
<evidence type="ECO:0008006" key="3">
    <source>
        <dbReference type="Google" id="ProtNLM"/>
    </source>
</evidence>
<dbReference type="EMBL" id="JBHLTS010000080">
    <property type="protein sequence ID" value="MFC0518939.1"/>
    <property type="molecule type" value="Genomic_DNA"/>
</dbReference>
<organism evidence="1 2">
    <name type="scientific">Mucilaginibacter angelicae</name>
    <dbReference type="NCBI Taxonomy" id="869718"/>
    <lineage>
        <taxon>Bacteria</taxon>
        <taxon>Pseudomonadati</taxon>
        <taxon>Bacteroidota</taxon>
        <taxon>Sphingobacteriia</taxon>
        <taxon>Sphingobacteriales</taxon>
        <taxon>Sphingobacteriaceae</taxon>
        <taxon>Mucilaginibacter</taxon>
    </lineage>
</organism>
<evidence type="ECO:0000313" key="2">
    <source>
        <dbReference type="Proteomes" id="UP001589828"/>
    </source>
</evidence>
<sequence length="150" mass="17357">MNGFITLENGEDFSIRWTGYDEIIRIAIKELSFLDNSNELAEWLDTQVPNENEDDGNFVPFYKENGEMILRIIDVRGLTTANRLLFWTAVENGEEKLLRLGNEYSILNPIVITDLMEMHQTIPDNIEIFEENAEYIVTNNDVIKKIGPGW</sequence>
<dbReference type="RefSeq" id="WP_377026641.1">
    <property type="nucleotide sequence ID" value="NZ_JBHLTS010000080.1"/>
</dbReference>
<reference evidence="1 2" key="1">
    <citation type="submission" date="2024-09" db="EMBL/GenBank/DDBJ databases">
        <authorList>
            <person name="Sun Q."/>
            <person name="Mori K."/>
        </authorList>
    </citation>
    <scope>NUCLEOTIDE SEQUENCE [LARGE SCALE GENOMIC DNA]</scope>
    <source>
        <strain evidence="1 2">NCAIM B.02415</strain>
    </source>
</reference>
<comment type="caution">
    <text evidence="1">The sequence shown here is derived from an EMBL/GenBank/DDBJ whole genome shotgun (WGS) entry which is preliminary data.</text>
</comment>
<protein>
    <recommendedName>
        <fullName evidence="3">Phage protein</fullName>
    </recommendedName>
</protein>
<gene>
    <name evidence="1" type="ORF">ACFFGT_32290</name>
</gene>